<keyword evidence="2" id="KW-1133">Transmembrane helix</keyword>
<comment type="caution">
    <text evidence="3">The sequence shown here is derived from an EMBL/GenBank/DDBJ whole genome shotgun (WGS) entry which is preliminary data.</text>
</comment>
<dbReference type="RefSeq" id="XP_026599960.1">
    <property type="nucleotide sequence ID" value="XM_026751612.1"/>
</dbReference>
<evidence type="ECO:0000313" key="4">
    <source>
        <dbReference type="Proteomes" id="UP000256690"/>
    </source>
</evidence>
<keyword evidence="4" id="KW-1185">Reference proteome</keyword>
<reference evidence="3 4" key="1">
    <citation type="journal article" date="2018" name="IMA Fungus">
        <title>IMA Genome-F 9: Draft genome sequence of Annulohypoxylon stygium, Aspergillus mulundensis, Berkeleyomyces basicola (syn. Thielaviopsis basicola), Ceratocystis smalleyi, two Cercospora beticola strains, Coleophoma cylindrospora, Fusarium fracticaudum, Phialophora cf. hyalina, and Morchella septimelata.</title>
        <authorList>
            <person name="Wingfield B.D."/>
            <person name="Bills G.F."/>
            <person name="Dong Y."/>
            <person name="Huang W."/>
            <person name="Nel W.J."/>
            <person name="Swalarsk-Parry B.S."/>
            <person name="Vaghefi N."/>
            <person name="Wilken P.M."/>
            <person name="An Z."/>
            <person name="de Beer Z.W."/>
            <person name="De Vos L."/>
            <person name="Chen L."/>
            <person name="Duong T.A."/>
            <person name="Gao Y."/>
            <person name="Hammerbacher A."/>
            <person name="Kikkert J.R."/>
            <person name="Li Y."/>
            <person name="Li H."/>
            <person name="Li K."/>
            <person name="Li Q."/>
            <person name="Liu X."/>
            <person name="Ma X."/>
            <person name="Naidoo K."/>
            <person name="Pethybridge S.J."/>
            <person name="Sun J."/>
            <person name="Steenkamp E.T."/>
            <person name="van der Nest M.A."/>
            <person name="van Wyk S."/>
            <person name="Wingfield M.J."/>
            <person name="Xiong C."/>
            <person name="Yue Q."/>
            <person name="Zhang X."/>
        </authorList>
    </citation>
    <scope>NUCLEOTIDE SEQUENCE [LARGE SCALE GENOMIC DNA]</scope>
    <source>
        <strain evidence="3 4">DSM 5745</strain>
    </source>
</reference>
<dbReference type="EMBL" id="PVWQ01000013">
    <property type="protein sequence ID" value="RDW65857.1"/>
    <property type="molecule type" value="Genomic_DNA"/>
</dbReference>
<keyword evidence="2" id="KW-0812">Transmembrane</keyword>
<gene>
    <name evidence="3" type="ORF">DSM5745_09596</name>
</gene>
<protein>
    <submittedName>
        <fullName evidence="3">Uncharacterized protein</fullName>
    </submittedName>
</protein>
<evidence type="ECO:0000256" key="2">
    <source>
        <dbReference type="SAM" id="Phobius"/>
    </source>
</evidence>
<dbReference type="Proteomes" id="UP000256690">
    <property type="component" value="Unassembled WGS sequence"/>
</dbReference>
<organism evidence="3 4">
    <name type="scientific">Aspergillus mulundensis</name>
    <dbReference type="NCBI Taxonomy" id="1810919"/>
    <lineage>
        <taxon>Eukaryota</taxon>
        <taxon>Fungi</taxon>
        <taxon>Dikarya</taxon>
        <taxon>Ascomycota</taxon>
        <taxon>Pezizomycotina</taxon>
        <taxon>Eurotiomycetes</taxon>
        <taxon>Eurotiomycetidae</taxon>
        <taxon>Eurotiales</taxon>
        <taxon>Aspergillaceae</taxon>
        <taxon>Aspergillus</taxon>
        <taxon>Aspergillus subgen. Nidulantes</taxon>
    </lineage>
</organism>
<feature type="transmembrane region" description="Helical" evidence="2">
    <location>
        <begin position="224"/>
        <end position="242"/>
    </location>
</feature>
<dbReference type="OrthoDB" id="4475228at2759"/>
<keyword evidence="2" id="KW-0472">Membrane</keyword>
<feature type="compositionally biased region" description="Polar residues" evidence="1">
    <location>
        <begin position="174"/>
        <end position="189"/>
    </location>
</feature>
<sequence>MPALRTMGLSDSPASSGFELYYRGWPTECSTEPLHTLYGRLALVENHHGTKPLILLRNSISLYAEGQLTSDWSRLDISPITNPSASIYLNATTRSNISSPLQGVLSLDIYGRIAELASDVPQLYLTRLALDLNQIQNSLSVPRICRQAQNHLSITSDYDDTLLCRSSMQYSLNKTATTPSDRPSWCSGSSDEDGYKDDDDEETDTDEHSPGLSGIRWSLRAGDMAGIVIGIVVFVAPLLYLCDEEERRAQ</sequence>
<evidence type="ECO:0000313" key="3">
    <source>
        <dbReference type="EMBL" id="RDW65857.1"/>
    </source>
</evidence>
<accession>A0A3D8QVQ6</accession>
<feature type="region of interest" description="Disordered" evidence="1">
    <location>
        <begin position="174"/>
        <end position="212"/>
    </location>
</feature>
<dbReference type="GeneID" id="38119966"/>
<feature type="compositionally biased region" description="Acidic residues" evidence="1">
    <location>
        <begin position="190"/>
        <end position="205"/>
    </location>
</feature>
<name>A0A3D8QVQ6_9EURO</name>
<evidence type="ECO:0000256" key="1">
    <source>
        <dbReference type="SAM" id="MobiDB-lite"/>
    </source>
</evidence>
<dbReference type="AlphaFoldDB" id="A0A3D8QVQ6"/>
<proteinExistence type="predicted"/>